<dbReference type="InterPro" id="IPR005574">
    <property type="entry name" value="Rpb4/RPC9"/>
</dbReference>
<proteinExistence type="inferred from homology"/>
<evidence type="ECO:0000256" key="5">
    <source>
        <dbReference type="ARBA" id="ARBA00023163"/>
    </source>
</evidence>
<dbReference type="AlphaFoldDB" id="A0A9P4IZ19"/>
<keyword evidence="6" id="KW-0539">Nucleus</keyword>
<evidence type="ECO:0000313" key="7">
    <source>
        <dbReference type="EMBL" id="KAF2149449.1"/>
    </source>
</evidence>
<accession>A0A9P4IZ19</accession>
<dbReference type="Pfam" id="PF03874">
    <property type="entry name" value="RNA_pol_Rpb4"/>
    <property type="match status" value="1"/>
</dbReference>
<gene>
    <name evidence="7" type="ORF">K461DRAFT_271048</name>
</gene>
<dbReference type="GO" id="GO:0006384">
    <property type="term" value="P:transcription initiation at RNA polymerase III promoter"/>
    <property type="evidence" value="ECO:0007669"/>
    <property type="project" value="InterPro"/>
</dbReference>
<dbReference type="GO" id="GO:0005666">
    <property type="term" value="C:RNA polymerase III complex"/>
    <property type="evidence" value="ECO:0007669"/>
    <property type="project" value="InterPro"/>
</dbReference>
<dbReference type="InterPro" id="IPR010997">
    <property type="entry name" value="HRDC-like_sf"/>
</dbReference>
<evidence type="ECO:0000256" key="6">
    <source>
        <dbReference type="ARBA" id="ARBA00023242"/>
    </source>
</evidence>
<evidence type="ECO:0000313" key="8">
    <source>
        <dbReference type="Proteomes" id="UP000799439"/>
    </source>
</evidence>
<dbReference type="GO" id="GO:0000166">
    <property type="term" value="F:nucleotide binding"/>
    <property type="evidence" value="ECO:0007669"/>
    <property type="project" value="InterPro"/>
</dbReference>
<keyword evidence="8" id="KW-1185">Reference proteome</keyword>
<dbReference type="InterPro" id="IPR038324">
    <property type="entry name" value="Rpb4/RPC9_sf"/>
</dbReference>
<comment type="subcellular location">
    <subcellularLocation>
        <location evidence="1">Nucleus</location>
    </subcellularLocation>
</comment>
<dbReference type="Proteomes" id="UP000799439">
    <property type="component" value="Unassembled WGS sequence"/>
</dbReference>
<keyword evidence="5" id="KW-0804">Transcription</keyword>
<dbReference type="SUPFAM" id="SSF47819">
    <property type="entry name" value="HRDC-like"/>
    <property type="match status" value="1"/>
</dbReference>
<dbReference type="OrthoDB" id="1746530at2759"/>
<organism evidence="7 8">
    <name type="scientific">Myriangium duriaei CBS 260.36</name>
    <dbReference type="NCBI Taxonomy" id="1168546"/>
    <lineage>
        <taxon>Eukaryota</taxon>
        <taxon>Fungi</taxon>
        <taxon>Dikarya</taxon>
        <taxon>Ascomycota</taxon>
        <taxon>Pezizomycotina</taxon>
        <taxon>Dothideomycetes</taxon>
        <taxon>Dothideomycetidae</taxon>
        <taxon>Myriangiales</taxon>
        <taxon>Myriangiaceae</taxon>
        <taxon>Myriangium</taxon>
    </lineage>
</organism>
<comment type="similarity">
    <text evidence="2">Belongs to the eukaryotic RPC9 RNA polymerase subunit family.</text>
</comment>
<name>A0A9P4IZ19_9PEZI</name>
<sequence>MKILDAGTKTLSDHDVLTFVKAQRAAYAEEPKTFPRPANYLRALQRHQEHLEHHERPFANNTKYDAKGAYALKLMELLEPSVQLTKTELLMLINHRPYKRELLLPMIEDVETRYTDEQQALIVEKVAEVLGMPEIGQASAENTDAVMTDG</sequence>
<protein>
    <recommendedName>
        <fullName evidence="3">DNA-directed RNA polymerase III subunit RPC9</fullName>
    </recommendedName>
</protein>
<comment type="caution">
    <text evidence="7">The sequence shown here is derived from an EMBL/GenBank/DDBJ whole genome shotgun (WGS) entry which is preliminary data.</text>
</comment>
<evidence type="ECO:0000256" key="4">
    <source>
        <dbReference type="ARBA" id="ARBA00022478"/>
    </source>
</evidence>
<dbReference type="PANTHER" id="PTHR15561:SF0">
    <property type="entry name" value="DNA-DIRECTED RNA POLYMERASE III SUBUNIT RPC9"/>
    <property type="match status" value="1"/>
</dbReference>
<evidence type="ECO:0000256" key="3">
    <source>
        <dbReference type="ARBA" id="ARBA00016672"/>
    </source>
</evidence>
<dbReference type="Gene3D" id="1.20.1250.40">
    <property type="match status" value="1"/>
</dbReference>
<dbReference type="InterPro" id="IPR038846">
    <property type="entry name" value="RPC9"/>
</dbReference>
<dbReference type="EMBL" id="ML996091">
    <property type="protein sequence ID" value="KAF2149449.1"/>
    <property type="molecule type" value="Genomic_DNA"/>
</dbReference>
<keyword evidence="4" id="KW-0240">DNA-directed RNA polymerase</keyword>
<reference evidence="7" key="1">
    <citation type="journal article" date="2020" name="Stud. Mycol.">
        <title>101 Dothideomycetes genomes: a test case for predicting lifestyles and emergence of pathogens.</title>
        <authorList>
            <person name="Haridas S."/>
            <person name="Albert R."/>
            <person name="Binder M."/>
            <person name="Bloem J."/>
            <person name="Labutti K."/>
            <person name="Salamov A."/>
            <person name="Andreopoulos B."/>
            <person name="Baker S."/>
            <person name="Barry K."/>
            <person name="Bills G."/>
            <person name="Bluhm B."/>
            <person name="Cannon C."/>
            <person name="Castanera R."/>
            <person name="Culley D."/>
            <person name="Daum C."/>
            <person name="Ezra D."/>
            <person name="Gonzalez J."/>
            <person name="Henrissat B."/>
            <person name="Kuo A."/>
            <person name="Liang C."/>
            <person name="Lipzen A."/>
            <person name="Lutzoni F."/>
            <person name="Magnuson J."/>
            <person name="Mondo S."/>
            <person name="Nolan M."/>
            <person name="Ohm R."/>
            <person name="Pangilinan J."/>
            <person name="Park H.-J."/>
            <person name="Ramirez L."/>
            <person name="Alfaro M."/>
            <person name="Sun H."/>
            <person name="Tritt A."/>
            <person name="Yoshinaga Y."/>
            <person name="Zwiers L.-H."/>
            <person name="Turgeon B."/>
            <person name="Goodwin S."/>
            <person name="Spatafora J."/>
            <person name="Crous P."/>
            <person name="Grigoriev I."/>
        </authorList>
    </citation>
    <scope>NUCLEOTIDE SEQUENCE</scope>
    <source>
        <strain evidence="7">CBS 260.36</strain>
    </source>
</reference>
<evidence type="ECO:0000256" key="1">
    <source>
        <dbReference type="ARBA" id="ARBA00004123"/>
    </source>
</evidence>
<dbReference type="PANTHER" id="PTHR15561">
    <property type="entry name" value="CALCITONIN GENE-RELATED PEPTIDE-RECEPTOR COMPONENT PROTEIN"/>
    <property type="match status" value="1"/>
</dbReference>
<evidence type="ECO:0000256" key="2">
    <source>
        <dbReference type="ARBA" id="ARBA00006898"/>
    </source>
</evidence>